<accession>D7FJV7</accession>
<feature type="region of interest" description="Disordered" evidence="1">
    <location>
        <begin position="398"/>
        <end position="448"/>
    </location>
</feature>
<name>D7FJV7_ECTSI</name>
<dbReference type="Proteomes" id="UP000002630">
    <property type="component" value="Linkage Group LG04"/>
</dbReference>
<dbReference type="EMBL" id="FN647986">
    <property type="protein sequence ID" value="CBJ29205.1"/>
    <property type="molecule type" value="Genomic_DNA"/>
</dbReference>
<sequence>MARLSQSRTTRILHAVPSRSVTRYPQVLPDPQLGMQSARRRCSKVVPPPHVLTGMQTVLGAWCRPQSGTIVRIARRQWARPTWCRRGRQFPRCRWSGRRDCRAVEGPSKREKKTPRWQVGKQFDRPLYAVVSEDFVSGAGSMVRTLSAPRATPGAISTSRVAQEPIAFRSERPEVATAATATAARAAAAVSRCGGRFHLLELPVERPVNMVIGNRSAVVILDNRRRESRAATSEGVEAARKASRGDRWGGEGDAIVSPGGDNGGGSSDGADGGAAAASAEEAAAAEEEAEAAEAKEKLRLLQLQSLKYSTLWLMVQMEKVRVGAPADGRDGGGGTRLRPALEKLEQWLVGFPCRVLIRYSYSEAQLAELITHAATTEQQQQQPRRKTKGVGATSVAITGAGDSSAQGPGGKRQRLDAGVSPGTEAPSEGSVSRNAAAGAGVRSPLEAVDERSRADSDWAGMHHRQAWFLQLFPALNAFSASALLSCASLKHLIVAPFDELAPGLLGRSGGGDYVPGTDGRSSSGVGAARGGVKAECLLDFCSAVRLEGEQGNG</sequence>
<feature type="compositionally biased region" description="Gly residues" evidence="1">
    <location>
        <begin position="260"/>
        <end position="272"/>
    </location>
</feature>
<gene>
    <name evidence="2" type="ORF">Esi_0138_0029</name>
</gene>
<keyword evidence="3" id="KW-1185">Reference proteome</keyword>
<dbReference type="OrthoDB" id="10630297at2759"/>
<dbReference type="AlphaFoldDB" id="D7FJV7"/>
<proteinExistence type="predicted"/>
<dbReference type="EMBL" id="FN649729">
    <property type="protein sequence ID" value="CBJ29205.1"/>
    <property type="molecule type" value="Genomic_DNA"/>
</dbReference>
<feature type="compositionally biased region" description="Low complexity" evidence="1">
    <location>
        <begin position="273"/>
        <end position="282"/>
    </location>
</feature>
<organism evidence="2 3">
    <name type="scientific">Ectocarpus siliculosus</name>
    <name type="common">Brown alga</name>
    <name type="synonym">Conferva siliculosa</name>
    <dbReference type="NCBI Taxonomy" id="2880"/>
    <lineage>
        <taxon>Eukaryota</taxon>
        <taxon>Sar</taxon>
        <taxon>Stramenopiles</taxon>
        <taxon>Ochrophyta</taxon>
        <taxon>PX clade</taxon>
        <taxon>Phaeophyceae</taxon>
        <taxon>Ectocarpales</taxon>
        <taxon>Ectocarpaceae</taxon>
        <taxon>Ectocarpus</taxon>
    </lineage>
</organism>
<protein>
    <submittedName>
        <fullName evidence="2">Uncharacterized protein</fullName>
    </submittedName>
</protein>
<evidence type="ECO:0000313" key="2">
    <source>
        <dbReference type="EMBL" id="CBJ29205.1"/>
    </source>
</evidence>
<evidence type="ECO:0000256" key="1">
    <source>
        <dbReference type="SAM" id="MobiDB-lite"/>
    </source>
</evidence>
<feature type="compositionally biased region" description="Basic and acidic residues" evidence="1">
    <location>
        <begin position="237"/>
        <end position="250"/>
    </location>
</feature>
<feature type="region of interest" description="Disordered" evidence="1">
    <location>
        <begin position="229"/>
        <end position="290"/>
    </location>
</feature>
<dbReference type="InParanoid" id="D7FJV7"/>
<reference evidence="2 3" key="1">
    <citation type="journal article" date="2010" name="Nature">
        <title>The Ectocarpus genome and the independent evolution of multicellularity in brown algae.</title>
        <authorList>
            <person name="Cock J.M."/>
            <person name="Sterck L."/>
            <person name="Rouze P."/>
            <person name="Scornet D."/>
            <person name="Allen A.E."/>
            <person name="Amoutzias G."/>
            <person name="Anthouard V."/>
            <person name="Artiguenave F."/>
            <person name="Aury J.M."/>
            <person name="Badger J.H."/>
            <person name="Beszteri B."/>
            <person name="Billiau K."/>
            <person name="Bonnet E."/>
            <person name="Bothwell J.H."/>
            <person name="Bowler C."/>
            <person name="Boyen C."/>
            <person name="Brownlee C."/>
            <person name="Carrano C.J."/>
            <person name="Charrier B."/>
            <person name="Cho G.Y."/>
            <person name="Coelho S.M."/>
            <person name="Collen J."/>
            <person name="Corre E."/>
            <person name="Da Silva C."/>
            <person name="Delage L."/>
            <person name="Delaroque N."/>
            <person name="Dittami S.M."/>
            <person name="Doulbeau S."/>
            <person name="Elias M."/>
            <person name="Farnham G."/>
            <person name="Gachon C.M."/>
            <person name="Gschloessl B."/>
            <person name="Heesch S."/>
            <person name="Jabbari K."/>
            <person name="Jubin C."/>
            <person name="Kawai H."/>
            <person name="Kimura K."/>
            <person name="Kloareg B."/>
            <person name="Kupper F.C."/>
            <person name="Lang D."/>
            <person name="Le Bail A."/>
            <person name="Leblanc C."/>
            <person name="Lerouge P."/>
            <person name="Lohr M."/>
            <person name="Lopez P.J."/>
            <person name="Martens C."/>
            <person name="Maumus F."/>
            <person name="Michel G."/>
            <person name="Miranda-Saavedra D."/>
            <person name="Morales J."/>
            <person name="Moreau H."/>
            <person name="Motomura T."/>
            <person name="Nagasato C."/>
            <person name="Napoli C.A."/>
            <person name="Nelson D.R."/>
            <person name="Nyvall-Collen P."/>
            <person name="Peters A.F."/>
            <person name="Pommier C."/>
            <person name="Potin P."/>
            <person name="Poulain J."/>
            <person name="Quesneville H."/>
            <person name="Read B."/>
            <person name="Rensing S.A."/>
            <person name="Ritter A."/>
            <person name="Rousvoal S."/>
            <person name="Samanta M."/>
            <person name="Samson G."/>
            <person name="Schroeder D.C."/>
            <person name="Segurens B."/>
            <person name="Strittmatter M."/>
            <person name="Tonon T."/>
            <person name="Tregear J.W."/>
            <person name="Valentin K."/>
            <person name="von Dassow P."/>
            <person name="Yamagishi T."/>
            <person name="Van de Peer Y."/>
            <person name="Wincker P."/>
        </authorList>
    </citation>
    <scope>NUCLEOTIDE SEQUENCE [LARGE SCALE GENOMIC DNA]</scope>
    <source>
        <strain evidence="3">Ec32 / CCAP1310/4</strain>
    </source>
</reference>
<evidence type="ECO:0000313" key="3">
    <source>
        <dbReference type="Proteomes" id="UP000002630"/>
    </source>
</evidence>